<dbReference type="GO" id="GO:0016020">
    <property type="term" value="C:membrane"/>
    <property type="evidence" value="ECO:0007669"/>
    <property type="project" value="UniProtKB-SubCell"/>
</dbReference>
<dbReference type="Pfam" id="PF15706">
    <property type="entry name" value="TMEM132_C"/>
    <property type="match status" value="1"/>
</dbReference>
<dbReference type="Proteomes" id="UP001153636">
    <property type="component" value="Chromosome 7"/>
</dbReference>
<evidence type="ECO:0000259" key="11">
    <source>
        <dbReference type="Pfam" id="PF23486"/>
    </source>
</evidence>
<feature type="region of interest" description="Disordered" evidence="6">
    <location>
        <begin position="986"/>
        <end position="1110"/>
    </location>
</feature>
<feature type="compositionally biased region" description="Polar residues" evidence="6">
    <location>
        <begin position="986"/>
        <end position="1005"/>
    </location>
</feature>
<dbReference type="Pfam" id="PF23039">
    <property type="entry name" value="TMEM132_3rd"/>
    <property type="match status" value="1"/>
</dbReference>
<evidence type="ECO:0000256" key="6">
    <source>
        <dbReference type="SAM" id="MobiDB-lite"/>
    </source>
</evidence>
<sequence length="1202" mass="133664">MTKNFSYCSVWIILFAAGFTLCVNVHFENKDGGFFIKQQIRQNIIASPNLETSTVSTLNNGFPISVDKFTVFQKSQPISVRATYGPFSTKQTVPAKYIVPDPLPVNNSGATIDFQDQATHHLDMSAHIVRSEIPRDSPVLRVLFHTGTDPGGRRQVLLARHHQKICIVLQVSMGNQTSLRAACSPDGEDGVCLAQVAIPSFWWNPLPSLDKNGKPGKVTKTPPRLVHVAYSVLEPWPDEGEGCHPKVQVQPSMTLGHIPLTPAKGAYKELKLTDSITMLVPHPPLYPRSLLYLPVFVDRERAKTMTAIVIKARLKSGVRFLEAIASEGIPWNITIDINPRHTSATVTLIRKEPSNSETTANRGDIMELFTWLIEISEDAIENYDKSKIVWSARYEPYREQESDDEVLREGRRLISRFEIQKDDIQAVVPISKNWEVLNTAVLTGIQVSQAMKVFIVSQAGKAADVTFQASCYSEDESVLKVSSSCGSVYVDGSEARGSVNGSVIVKYGTFTGIAQFTVWMPEFPLELVVADTRLSQLKSWKVPDYLPSLSKSKNRKKRSFDTNWSLPTIDEGMTVNEKPVCKLRYQQTSVEVYAHFLASDHTSGRTSYLINRRTLLRITDLVLPWLRVSDPRIASLHGRILQGRSVGRTEVQVLSPITSRVYGSKEIRVGNDKVGLTKLYVQVISGLQLNISPDTSLENVYVAETGITRKLTAQYQEGLLDIDLEFSDGQKTPLRDIIESNYHLVVESLDPDVVAFAPMVASHHPRVIAVGEGSGDLLQVTLLLAEECRNVGRPKTKSMGPLATAAASITVDFNTFDLQRPDILQNDGGNFVNSKGRELEHQYILKSPAVQSDSEDEPSVQARQYQNTKSGHSVTLEISMYVLLTAFCCAILVFVVSCVVYASKYNPAVTAKDHTQPSKAPSIGYRITNDSQKPQEYTTNVHDWVWLGRATITAPTNSSANNMRIISNPLNTNYSEPDDSLPVSFTGSNQKPTCSRNSGVKTNPSGKEIGWSVNNVEGGTEDLVAWDKPKPPPPISNSPPSKVQKSNDDYRPPVPPHRNIETTGSVESMFHEKNRDSESKSSDKIGFHRSSGEFAAKKCEDTTQDERHSRTIFDNDDELQEILKTEDRPEFVQYLNSPSSNGYHRRAEVKVATIVGNSMMGINGNHENKNKSSDLPSLEQLPLDMDYHQIMHYFENLKESNA</sequence>
<feature type="compositionally biased region" description="Basic and acidic residues" evidence="6">
    <location>
        <begin position="1069"/>
        <end position="1086"/>
    </location>
</feature>
<gene>
    <name evidence="13" type="ORF">PSYICH_LOCUS13535</name>
</gene>
<evidence type="ECO:0000313" key="14">
    <source>
        <dbReference type="Proteomes" id="UP001153636"/>
    </source>
</evidence>
<evidence type="ECO:0000256" key="3">
    <source>
        <dbReference type="ARBA" id="ARBA00022692"/>
    </source>
</evidence>
<evidence type="ECO:0000256" key="2">
    <source>
        <dbReference type="ARBA" id="ARBA00006166"/>
    </source>
</evidence>
<keyword evidence="3 7" id="KW-0812">Transmembrane</keyword>
<dbReference type="AlphaFoldDB" id="A0A9P0GGM4"/>
<dbReference type="Pfam" id="PF23486">
    <property type="entry name" value="Ig_TMEM132_5th"/>
    <property type="match status" value="1"/>
</dbReference>
<dbReference type="InterPro" id="IPR055421">
    <property type="entry name" value="TMEM132_3rd"/>
</dbReference>
<evidence type="ECO:0000256" key="7">
    <source>
        <dbReference type="SAM" id="Phobius"/>
    </source>
</evidence>
<evidence type="ECO:0000256" key="1">
    <source>
        <dbReference type="ARBA" id="ARBA00004479"/>
    </source>
</evidence>
<evidence type="ECO:0000259" key="9">
    <source>
        <dbReference type="Pfam" id="PF16070"/>
    </source>
</evidence>
<feature type="domain" description="Transmembrane protein TMEM132 C-terminal" evidence="8">
    <location>
        <begin position="866"/>
        <end position="951"/>
    </location>
</feature>
<proteinExistence type="inferred from homology"/>
<dbReference type="EMBL" id="OV651819">
    <property type="protein sequence ID" value="CAH1112924.1"/>
    <property type="molecule type" value="Genomic_DNA"/>
</dbReference>
<evidence type="ECO:0000259" key="12">
    <source>
        <dbReference type="Pfam" id="PF23487"/>
    </source>
</evidence>
<dbReference type="PANTHER" id="PTHR13388:SF11">
    <property type="entry name" value="DETONATOR, ISOFORM E"/>
    <property type="match status" value="1"/>
</dbReference>
<keyword evidence="5 7" id="KW-0472">Membrane</keyword>
<feature type="transmembrane region" description="Helical" evidence="7">
    <location>
        <begin position="878"/>
        <end position="902"/>
    </location>
</feature>
<dbReference type="InterPro" id="IPR031437">
    <property type="entry name" value="Ig_TMEM132_4th"/>
</dbReference>
<protein>
    <recommendedName>
        <fullName evidence="15">Transmembrane protein 132C</fullName>
    </recommendedName>
</protein>
<feature type="domain" description="Transmembrane protein family 132 fourth" evidence="9">
    <location>
        <begin position="426"/>
        <end position="522"/>
    </location>
</feature>
<evidence type="ECO:0008006" key="15">
    <source>
        <dbReference type="Google" id="ProtNLM"/>
    </source>
</evidence>
<accession>A0A9P0GGM4</accession>
<comment type="subcellular location">
    <subcellularLocation>
        <location evidence="1">Membrane</location>
        <topology evidence="1">Single-pass type I membrane protein</topology>
    </subcellularLocation>
</comment>
<dbReference type="OrthoDB" id="10026202at2759"/>
<dbReference type="Pfam" id="PF16070">
    <property type="entry name" value="Ig_TMEM132_4th"/>
    <property type="match status" value="1"/>
</dbReference>
<keyword evidence="14" id="KW-1185">Reference proteome</keyword>
<feature type="domain" description="Transmembrane protein TMEM132 cohesin-like" evidence="10">
    <location>
        <begin position="268"/>
        <end position="402"/>
    </location>
</feature>
<comment type="similarity">
    <text evidence="2">Belongs to the TMEM132 family.</text>
</comment>
<evidence type="ECO:0000313" key="13">
    <source>
        <dbReference type="EMBL" id="CAH1112924.1"/>
    </source>
</evidence>
<evidence type="ECO:0000259" key="8">
    <source>
        <dbReference type="Pfam" id="PF15706"/>
    </source>
</evidence>
<dbReference type="PANTHER" id="PTHR13388">
    <property type="entry name" value="DETONATOR, ISOFORM E"/>
    <property type="match status" value="1"/>
</dbReference>
<dbReference type="InterPro" id="IPR055424">
    <property type="entry name" value="Ig_TMEM132_6th"/>
</dbReference>
<reference evidence="13" key="1">
    <citation type="submission" date="2022-01" db="EMBL/GenBank/DDBJ databases">
        <authorList>
            <person name="King R."/>
        </authorList>
    </citation>
    <scope>NUCLEOTIDE SEQUENCE</scope>
</reference>
<feature type="transmembrane region" description="Helical" evidence="7">
    <location>
        <begin position="7"/>
        <end position="27"/>
    </location>
</feature>
<keyword evidence="4 7" id="KW-1133">Transmembrane helix</keyword>
<feature type="compositionally biased region" description="Basic and acidic residues" evidence="6">
    <location>
        <begin position="1095"/>
        <end position="1110"/>
    </location>
</feature>
<organism evidence="13 14">
    <name type="scientific">Psylliodes chrysocephalus</name>
    <dbReference type="NCBI Taxonomy" id="3402493"/>
    <lineage>
        <taxon>Eukaryota</taxon>
        <taxon>Metazoa</taxon>
        <taxon>Ecdysozoa</taxon>
        <taxon>Arthropoda</taxon>
        <taxon>Hexapoda</taxon>
        <taxon>Insecta</taxon>
        <taxon>Pterygota</taxon>
        <taxon>Neoptera</taxon>
        <taxon>Endopterygota</taxon>
        <taxon>Coleoptera</taxon>
        <taxon>Polyphaga</taxon>
        <taxon>Cucujiformia</taxon>
        <taxon>Chrysomeloidea</taxon>
        <taxon>Chrysomelidae</taxon>
        <taxon>Galerucinae</taxon>
        <taxon>Alticini</taxon>
        <taxon>Psylliodes</taxon>
    </lineage>
</organism>
<evidence type="ECO:0000259" key="10">
    <source>
        <dbReference type="Pfam" id="PF23039"/>
    </source>
</evidence>
<dbReference type="InterPro" id="IPR031436">
    <property type="entry name" value="TMEM132_C"/>
</dbReference>
<feature type="domain" description="Transmembrane protein TMEM132 sixth" evidence="12">
    <location>
        <begin position="676"/>
        <end position="789"/>
    </location>
</feature>
<dbReference type="InterPro" id="IPR055423">
    <property type="entry name" value="Ig_TMEM132_5th"/>
</dbReference>
<dbReference type="Pfam" id="PF23487">
    <property type="entry name" value="Ig_TMEM132_6th"/>
    <property type="match status" value="1"/>
</dbReference>
<dbReference type="InterPro" id="IPR026307">
    <property type="entry name" value="TMEM132"/>
</dbReference>
<name>A0A9P0GGM4_9CUCU</name>
<evidence type="ECO:0000256" key="5">
    <source>
        <dbReference type="ARBA" id="ARBA00023136"/>
    </source>
</evidence>
<feature type="domain" description="Transmembrane protein TMEM132 fifth" evidence="11">
    <location>
        <begin position="527"/>
        <end position="674"/>
    </location>
</feature>
<evidence type="ECO:0000256" key="4">
    <source>
        <dbReference type="ARBA" id="ARBA00022989"/>
    </source>
</evidence>